<dbReference type="GO" id="GO:0016491">
    <property type="term" value="F:oxidoreductase activity"/>
    <property type="evidence" value="ECO:0007669"/>
    <property type="project" value="UniProtKB-KW"/>
</dbReference>
<dbReference type="STRING" id="665118.SAMN02983003_3427"/>
<dbReference type="CDD" id="cd05233">
    <property type="entry name" value="SDR_c"/>
    <property type="match status" value="1"/>
</dbReference>
<proteinExistence type="inferred from homology"/>
<keyword evidence="4" id="KW-1185">Reference proteome</keyword>
<dbReference type="EMBL" id="FPKU01000003">
    <property type="protein sequence ID" value="SFZ86249.1"/>
    <property type="molecule type" value="Genomic_DNA"/>
</dbReference>
<dbReference type="OrthoDB" id="9789398at2"/>
<evidence type="ECO:0000313" key="4">
    <source>
        <dbReference type="Proteomes" id="UP000183447"/>
    </source>
</evidence>
<dbReference type="PRINTS" id="PR00080">
    <property type="entry name" value="SDRFAMILY"/>
</dbReference>
<comment type="similarity">
    <text evidence="1">Belongs to the short-chain dehydrogenases/reductases (SDR) family.</text>
</comment>
<gene>
    <name evidence="3" type="ORF">SAMN02983003_3427</name>
</gene>
<accession>A0A1K2I1P4</accession>
<sequence length="258" mass="27481">MTEASFGRYPSLEGMPVVISGGASGIGEALVRAFAGQGAKVGFVDIAREAGERLAEELNAAGGTVAFTPCDITDIPAYMAAIAGFADRHGAAGVLVNNAANDQRHDWQEVDEAYWDSRVNVNLKHYFFAIKAVAPAMIAARRGSIINFGSISWMIMSPRLPVYEAAKAAAHGLTRGMARELGPHGVRVNTLVPGWVMTQRQLDLWVDEVGNAAMDANQALAGRVYPDDIARMALFLAADDSRMVSAQNFVVDAGWANG</sequence>
<dbReference type="SUPFAM" id="SSF51735">
    <property type="entry name" value="NAD(P)-binding Rossmann-fold domains"/>
    <property type="match status" value="1"/>
</dbReference>
<dbReference type="PANTHER" id="PTHR43180">
    <property type="entry name" value="3-OXOACYL-(ACYL-CARRIER-PROTEIN) REDUCTASE (AFU_ORTHOLOGUE AFUA_6G11210)"/>
    <property type="match status" value="1"/>
</dbReference>
<organism evidence="3 4">
    <name type="scientific">Devosia enhydra</name>
    <dbReference type="NCBI Taxonomy" id="665118"/>
    <lineage>
        <taxon>Bacteria</taxon>
        <taxon>Pseudomonadati</taxon>
        <taxon>Pseudomonadota</taxon>
        <taxon>Alphaproteobacteria</taxon>
        <taxon>Hyphomicrobiales</taxon>
        <taxon>Devosiaceae</taxon>
        <taxon>Devosia</taxon>
    </lineage>
</organism>
<dbReference type="AlphaFoldDB" id="A0A1K2I1P4"/>
<name>A0A1K2I1P4_9HYPH</name>
<keyword evidence="2" id="KW-0560">Oxidoreductase</keyword>
<reference evidence="3 4" key="1">
    <citation type="submission" date="2016-11" db="EMBL/GenBank/DDBJ databases">
        <authorList>
            <person name="Jaros S."/>
            <person name="Januszkiewicz K."/>
            <person name="Wedrychowicz H."/>
        </authorList>
    </citation>
    <scope>NUCLEOTIDE SEQUENCE [LARGE SCALE GENOMIC DNA]</scope>
    <source>
        <strain evidence="3 4">ATCC 23634</strain>
    </source>
</reference>
<protein>
    <submittedName>
        <fullName evidence="3">NADP-dependent 3-hydroxy acid dehydrogenase YdfG</fullName>
    </submittedName>
</protein>
<dbReference type="InterPro" id="IPR036291">
    <property type="entry name" value="NAD(P)-bd_dom_sf"/>
</dbReference>
<dbReference type="Proteomes" id="UP000183447">
    <property type="component" value="Unassembled WGS sequence"/>
</dbReference>
<evidence type="ECO:0000256" key="1">
    <source>
        <dbReference type="ARBA" id="ARBA00006484"/>
    </source>
</evidence>
<dbReference type="RefSeq" id="WP_072345685.1">
    <property type="nucleotide sequence ID" value="NZ_FPKU01000003.1"/>
</dbReference>
<dbReference type="InterPro" id="IPR002347">
    <property type="entry name" value="SDR_fam"/>
</dbReference>
<dbReference type="PRINTS" id="PR00081">
    <property type="entry name" value="GDHRDH"/>
</dbReference>
<evidence type="ECO:0000313" key="3">
    <source>
        <dbReference type="EMBL" id="SFZ86249.1"/>
    </source>
</evidence>
<dbReference type="PANTHER" id="PTHR43180:SF66">
    <property type="entry name" value="SHORT-CHAIN DEHYDROGENASE_REDUCTASE FAMILY PROTEIN"/>
    <property type="match status" value="1"/>
</dbReference>
<dbReference type="Pfam" id="PF13561">
    <property type="entry name" value="adh_short_C2"/>
    <property type="match status" value="1"/>
</dbReference>
<dbReference type="FunFam" id="3.40.50.720:FF:000084">
    <property type="entry name" value="Short-chain dehydrogenase reductase"/>
    <property type="match status" value="1"/>
</dbReference>
<evidence type="ECO:0000256" key="2">
    <source>
        <dbReference type="ARBA" id="ARBA00023002"/>
    </source>
</evidence>
<dbReference type="Gene3D" id="3.40.50.720">
    <property type="entry name" value="NAD(P)-binding Rossmann-like Domain"/>
    <property type="match status" value="1"/>
</dbReference>